<dbReference type="Proteomes" id="UP000006038">
    <property type="component" value="Chromosome 4"/>
</dbReference>
<dbReference type="Gramene" id="OB04G19810.1">
    <property type="protein sequence ID" value="OB04G19810.1"/>
    <property type="gene ID" value="OB04G19810"/>
</dbReference>
<evidence type="ECO:0000313" key="1">
    <source>
        <dbReference type="EnsemblPlants" id="OB04G19810.1"/>
    </source>
</evidence>
<reference evidence="1" key="1">
    <citation type="journal article" date="2013" name="Nat. Commun.">
        <title>Whole-genome sequencing of Oryza brachyantha reveals mechanisms underlying Oryza genome evolution.</title>
        <authorList>
            <person name="Chen J."/>
            <person name="Huang Q."/>
            <person name="Gao D."/>
            <person name="Wang J."/>
            <person name="Lang Y."/>
            <person name="Liu T."/>
            <person name="Li B."/>
            <person name="Bai Z."/>
            <person name="Luis Goicoechea J."/>
            <person name="Liang C."/>
            <person name="Chen C."/>
            <person name="Zhang W."/>
            <person name="Sun S."/>
            <person name="Liao Y."/>
            <person name="Zhang X."/>
            <person name="Yang L."/>
            <person name="Song C."/>
            <person name="Wang M."/>
            <person name="Shi J."/>
            <person name="Liu G."/>
            <person name="Liu J."/>
            <person name="Zhou H."/>
            <person name="Zhou W."/>
            <person name="Yu Q."/>
            <person name="An N."/>
            <person name="Chen Y."/>
            <person name="Cai Q."/>
            <person name="Wang B."/>
            <person name="Liu B."/>
            <person name="Min J."/>
            <person name="Huang Y."/>
            <person name="Wu H."/>
            <person name="Li Z."/>
            <person name="Zhang Y."/>
            <person name="Yin Y."/>
            <person name="Song W."/>
            <person name="Jiang J."/>
            <person name="Jackson S.A."/>
            <person name="Wing R.A."/>
            <person name="Wang J."/>
            <person name="Chen M."/>
        </authorList>
    </citation>
    <scope>NUCLEOTIDE SEQUENCE [LARGE SCALE GENOMIC DNA]</scope>
    <source>
        <strain evidence="1">cv. IRGC 101232</strain>
    </source>
</reference>
<keyword evidence="2" id="KW-1185">Reference proteome</keyword>
<dbReference type="EnsemblPlants" id="OB04G19810.1">
    <property type="protein sequence ID" value="OB04G19810.1"/>
    <property type="gene ID" value="OB04G19810"/>
</dbReference>
<organism evidence="1">
    <name type="scientific">Oryza brachyantha</name>
    <name type="common">malo sina</name>
    <dbReference type="NCBI Taxonomy" id="4533"/>
    <lineage>
        <taxon>Eukaryota</taxon>
        <taxon>Viridiplantae</taxon>
        <taxon>Streptophyta</taxon>
        <taxon>Embryophyta</taxon>
        <taxon>Tracheophyta</taxon>
        <taxon>Spermatophyta</taxon>
        <taxon>Magnoliopsida</taxon>
        <taxon>Liliopsida</taxon>
        <taxon>Poales</taxon>
        <taxon>Poaceae</taxon>
        <taxon>BOP clade</taxon>
        <taxon>Oryzoideae</taxon>
        <taxon>Oryzeae</taxon>
        <taxon>Oryzinae</taxon>
        <taxon>Oryza</taxon>
    </lineage>
</organism>
<dbReference type="AlphaFoldDB" id="J3LXV6"/>
<evidence type="ECO:0000313" key="2">
    <source>
        <dbReference type="Proteomes" id="UP000006038"/>
    </source>
</evidence>
<protein>
    <submittedName>
        <fullName evidence="1">Uncharacterized protein</fullName>
    </submittedName>
</protein>
<accession>J3LXV6</accession>
<reference evidence="1" key="2">
    <citation type="submission" date="2013-04" db="UniProtKB">
        <authorList>
            <consortium name="EnsemblPlants"/>
        </authorList>
    </citation>
    <scope>IDENTIFICATION</scope>
</reference>
<dbReference type="HOGENOM" id="CLU_2593624_0_0_1"/>
<name>J3LXV6_ORYBR</name>
<sequence length="80" mass="9471">MCISLIFFRYHYLHDNVCMCCIRTSIHFEIRASWLGCVEILLVRRVCFFYHGLRFCTKLLQCINGCSLLKKKISCIVQMS</sequence>
<proteinExistence type="predicted"/>